<dbReference type="EMBL" id="BPLQ01005651">
    <property type="protein sequence ID" value="GIY16203.1"/>
    <property type="molecule type" value="Genomic_DNA"/>
</dbReference>
<feature type="compositionally biased region" description="Basic and acidic residues" evidence="1">
    <location>
        <begin position="58"/>
        <end position="71"/>
    </location>
</feature>
<evidence type="ECO:0000313" key="2">
    <source>
        <dbReference type="EMBL" id="GIY16203.1"/>
    </source>
</evidence>
<feature type="compositionally biased region" description="Basic and acidic residues" evidence="1">
    <location>
        <begin position="38"/>
        <end position="48"/>
    </location>
</feature>
<dbReference type="AlphaFoldDB" id="A0AAV4R7Y0"/>
<sequence length="132" mass="15090">MLKISLKKKERERFNLQAQPLTCSPDIITSPPLPPLKLESHFEEEGRDNSTLATKPRYRTEIKQTHTDKRNSQTIHSGGERLTRDIIFLGVGHAIQELKPPSRVSVRIVCEHFLPTPYPRGVLSLSNFYIMA</sequence>
<name>A0AAV4R7Y0_9ARAC</name>
<reference evidence="2 3" key="1">
    <citation type="submission" date="2021-06" db="EMBL/GenBank/DDBJ databases">
        <title>Caerostris darwini draft genome.</title>
        <authorList>
            <person name="Kono N."/>
            <person name="Arakawa K."/>
        </authorList>
    </citation>
    <scope>NUCLEOTIDE SEQUENCE [LARGE SCALE GENOMIC DNA]</scope>
</reference>
<organism evidence="2 3">
    <name type="scientific">Caerostris darwini</name>
    <dbReference type="NCBI Taxonomy" id="1538125"/>
    <lineage>
        <taxon>Eukaryota</taxon>
        <taxon>Metazoa</taxon>
        <taxon>Ecdysozoa</taxon>
        <taxon>Arthropoda</taxon>
        <taxon>Chelicerata</taxon>
        <taxon>Arachnida</taxon>
        <taxon>Araneae</taxon>
        <taxon>Araneomorphae</taxon>
        <taxon>Entelegynae</taxon>
        <taxon>Araneoidea</taxon>
        <taxon>Araneidae</taxon>
        <taxon>Caerostris</taxon>
    </lineage>
</organism>
<proteinExistence type="predicted"/>
<keyword evidence="3" id="KW-1185">Reference proteome</keyword>
<evidence type="ECO:0000313" key="3">
    <source>
        <dbReference type="Proteomes" id="UP001054837"/>
    </source>
</evidence>
<gene>
    <name evidence="2" type="ORF">CDAR_580491</name>
</gene>
<accession>A0AAV4R7Y0</accession>
<comment type="caution">
    <text evidence="2">The sequence shown here is derived from an EMBL/GenBank/DDBJ whole genome shotgun (WGS) entry which is preliminary data.</text>
</comment>
<dbReference type="Proteomes" id="UP001054837">
    <property type="component" value="Unassembled WGS sequence"/>
</dbReference>
<evidence type="ECO:0000256" key="1">
    <source>
        <dbReference type="SAM" id="MobiDB-lite"/>
    </source>
</evidence>
<feature type="region of interest" description="Disordered" evidence="1">
    <location>
        <begin position="34"/>
        <end position="78"/>
    </location>
</feature>
<protein>
    <submittedName>
        <fullName evidence="2">Uncharacterized protein</fullName>
    </submittedName>
</protein>